<proteinExistence type="predicted"/>
<protein>
    <submittedName>
        <fullName evidence="2">Protein N-acetyltransferase, RimJ/RimL family</fullName>
    </submittedName>
</protein>
<dbReference type="AlphaFoldDB" id="A0A1R3X125"/>
<dbReference type="Pfam" id="PF13302">
    <property type="entry name" value="Acetyltransf_3"/>
    <property type="match status" value="1"/>
</dbReference>
<dbReference type="PANTHER" id="PTHR43792">
    <property type="entry name" value="GNAT FAMILY, PUTATIVE (AFU_ORTHOLOGUE AFUA_3G00765)-RELATED-RELATED"/>
    <property type="match status" value="1"/>
</dbReference>
<dbReference type="OrthoDB" id="5295305at2"/>
<dbReference type="Gene3D" id="3.40.630.30">
    <property type="match status" value="1"/>
</dbReference>
<accession>A0A1R3X125</accession>
<dbReference type="EMBL" id="FTPR01000001">
    <property type="protein sequence ID" value="SIT84531.1"/>
    <property type="molecule type" value="Genomic_DNA"/>
</dbReference>
<dbReference type="GO" id="GO:0016747">
    <property type="term" value="F:acyltransferase activity, transferring groups other than amino-acyl groups"/>
    <property type="evidence" value="ECO:0007669"/>
    <property type="project" value="InterPro"/>
</dbReference>
<evidence type="ECO:0000313" key="2">
    <source>
        <dbReference type="EMBL" id="SIT84531.1"/>
    </source>
</evidence>
<sequence>MTDLPPHYTILTNRLRLEPFAPEHAPLLNAINNEPEVMEFLSDGTPETMEKTHEGIARVCDRWQRLGHSWWTIIERETETIIGAACLQNVSHIEGAELEIGWRLSTAATGKGYATEAGRAAARFAFDVIGVDHVISVANPKNVNSQRVMQRIGMTYRGRETHYGQEVETYTMPKANLP</sequence>
<feature type="domain" description="N-acetyltransferase" evidence="1">
    <location>
        <begin position="15"/>
        <end position="177"/>
    </location>
</feature>
<dbReference type="InterPro" id="IPR051531">
    <property type="entry name" value="N-acetyltransferase"/>
</dbReference>
<evidence type="ECO:0000313" key="3">
    <source>
        <dbReference type="Proteomes" id="UP000186997"/>
    </source>
</evidence>
<organism evidence="2 3">
    <name type="scientific">Yoonia rosea</name>
    <dbReference type="NCBI Taxonomy" id="287098"/>
    <lineage>
        <taxon>Bacteria</taxon>
        <taxon>Pseudomonadati</taxon>
        <taxon>Pseudomonadota</taxon>
        <taxon>Alphaproteobacteria</taxon>
        <taxon>Rhodobacterales</taxon>
        <taxon>Paracoccaceae</taxon>
        <taxon>Yoonia</taxon>
    </lineage>
</organism>
<dbReference type="InterPro" id="IPR000182">
    <property type="entry name" value="GNAT_dom"/>
</dbReference>
<dbReference type="InterPro" id="IPR016181">
    <property type="entry name" value="Acyl_CoA_acyltransferase"/>
</dbReference>
<dbReference type="PANTHER" id="PTHR43792:SF1">
    <property type="entry name" value="N-ACETYLTRANSFERASE DOMAIN-CONTAINING PROTEIN"/>
    <property type="match status" value="1"/>
</dbReference>
<evidence type="ECO:0000259" key="1">
    <source>
        <dbReference type="PROSITE" id="PS51186"/>
    </source>
</evidence>
<reference evidence="3" key="1">
    <citation type="submission" date="2017-01" db="EMBL/GenBank/DDBJ databases">
        <authorList>
            <person name="Varghese N."/>
            <person name="Submissions S."/>
        </authorList>
    </citation>
    <scope>NUCLEOTIDE SEQUENCE [LARGE SCALE GENOMIC DNA]</scope>
    <source>
        <strain evidence="3">DSM 29591</strain>
    </source>
</reference>
<gene>
    <name evidence="2" type="ORF">SAMN05421665_1876</name>
</gene>
<dbReference type="Proteomes" id="UP000186997">
    <property type="component" value="Unassembled WGS sequence"/>
</dbReference>
<dbReference type="PROSITE" id="PS51186">
    <property type="entry name" value="GNAT"/>
    <property type="match status" value="1"/>
</dbReference>
<keyword evidence="3" id="KW-1185">Reference proteome</keyword>
<name>A0A1R3X125_9RHOB</name>
<keyword evidence="2" id="KW-0808">Transferase</keyword>
<dbReference type="SUPFAM" id="SSF55729">
    <property type="entry name" value="Acyl-CoA N-acyltransferases (Nat)"/>
    <property type="match status" value="1"/>
</dbReference>
<dbReference type="RefSeq" id="WP_076659308.1">
    <property type="nucleotide sequence ID" value="NZ_FTPR01000001.1"/>
</dbReference>
<dbReference type="STRING" id="287098.SAMN05421665_1876"/>